<dbReference type="PROSITE" id="PS50005">
    <property type="entry name" value="TPR"/>
    <property type="match status" value="2"/>
</dbReference>
<evidence type="ECO:0000256" key="2">
    <source>
        <dbReference type="ARBA" id="ARBA00022803"/>
    </source>
</evidence>
<organism evidence="5 6">
    <name type="scientific">Rhamnusium bicolor</name>
    <dbReference type="NCBI Taxonomy" id="1586634"/>
    <lineage>
        <taxon>Eukaryota</taxon>
        <taxon>Metazoa</taxon>
        <taxon>Ecdysozoa</taxon>
        <taxon>Arthropoda</taxon>
        <taxon>Hexapoda</taxon>
        <taxon>Insecta</taxon>
        <taxon>Pterygota</taxon>
        <taxon>Neoptera</taxon>
        <taxon>Endopterygota</taxon>
        <taxon>Coleoptera</taxon>
        <taxon>Polyphaga</taxon>
        <taxon>Cucujiformia</taxon>
        <taxon>Chrysomeloidea</taxon>
        <taxon>Cerambycidae</taxon>
        <taxon>Lepturinae</taxon>
        <taxon>Rhagiini</taxon>
        <taxon>Rhamnusium</taxon>
    </lineage>
</organism>
<sequence>MIVNGQHTNLISEKTTKTKLEATPEPSPFEKLNWLVHLQHVRGEITACNELIKREIDRSNGKNEYAFYKQGSILREEGKIQDALESFQKCLKLNPENPDNLKEVAKCLYEMRRFRLSMEAYLEAERVSKNPDWQIYYYLGQCLMKLGDVARAKDYAHKAVKVGKHENCYALLIKILISEGDLKSAIAVSSAAVE</sequence>
<keyword evidence="6" id="KW-1185">Reference proteome</keyword>
<dbReference type="AlphaFoldDB" id="A0AAV8X9H8"/>
<evidence type="ECO:0000256" key="4">
    <source>
        <dbReference type="PROSITE-ProRule" id="PRU00339"/>
    </source>
</evidence>
<gene>
    <name evidence="5" type="ORF">NQ314_012873</name>
</gene>
<evidence type="ECO:0000256" key="3">
    <source>
        <dbReference type="ARBA" id="ARBA00023778"/>
    </source>
</evidence>
<dbReference type="Gene3D" id="1.25.40.10">
    <property type="entry name" value="Tetratricopeptide repeat domain"/>
    <property type="match status" value="1"/>
</dbReference>
<accession>A0AAV8X9H8</accession>
<evidence type="ECO:0000313" key="5">
    <source>
        <dbReference type="EMBL" id="KAJ8935453.1"/>
    </source>
</evidence>
<feature type="repeat" description="TPR" evidence="4">
    <location>
        <begin position="133"/>
        <end position="166"/>
    </location>
</feature>
<dbReference type="PROSITE" id="PS50293">
    <property type="entry name" value="TPR_REGION"/>
    <property type="match status" value="1"/>
</dbReference>
<dbReference type="GO" id="GO:0036064">
    <property type="term" value="C:ciliary basal body"/>
    <property type="evidence" value="ECO:0007669"/>
    <property type="project" value="TreeGrafter"/>
</dbReference>
<protein>
    <recommendedName>
        <fullName evidence="7">Bardet-Biedl syndrome 4</fullName>
    </recommendedName>
</protein>
<keyword evidence="2 4" id="KW-0802">TPR repeat</keyword>
<feature type="repeat" description="TPR" evidence="4">
    <location>
        <begin position="64"/>
        <end position="97"/>
    </location>
</feature>
<keyword evidence="1" id="KW-0677">Repeat</keyword>
<dbReference type="Pfam" id="PF00515">
    <property type="entry name" value="TPR_1"/>
    <property type="match status" value="1"/>
</dbReference>
<proteinExistence type="inferred from homology"/>
<dbReference type="SMART" id="SM00028">
    <property type="entry name" value="TPR"/>
    <property type="match status" value="3"/>
</dbReference>
<dbReference type="PANTHER" id="PTHR44186">
    <property type="match status" value="1"/>
</dbReference>
<comment type="caution">
    <text evidence="5">The sequence shown here is derived from an EMBL/GenBank/DDBJ whole genome shotgun (WGS) entry which is preliminary data.</text>
</comment>
<dbReference type="PANTHER" id="PTHR44186:SF1">
    <property type="entry name" value="BARDET-BIEDL SYNDROME 4 PROTEIN"/>
    <property type="match status" value="1"/>
</dbReference>
<dbReference type="Pfam" id="PF07719">
    <property type="entry name" value="TPR_2"/>
    <property type="match status" value="1"/>
</dbReference>
<dbReference type="SUPFAM" id="SSF48452">
    <property type="entry name" value="TPR-like"/>
    <property type="match status" value="1"/>
</dbReference>
<evidence type="ECO:0008006" key="7">
    <source>
        <dbReference type="Google" id="ProtNLM"/>
    </source>
</evidence>
<dbReference type="InterPro" id="IPR019734">
    <property type="entry name" value="TPR_rpt"/>
</dbReference>
<evidence type="ECO:0000256" key="1">
    <source>
        <dbReference type="ARBA" id="ARBA00022737"/>
    </source>
</evidence>
<dbReference type="Proteomes" id="UP001162156">
    <property type="component" value="Unassembled WGS sequence"/>
</dbReference>
<evidence type="ECO:0000313" key="6">
    <source>
        <dbReference type="Proteomes" id="UP001162156"/>
    </source>
</evidence>
<dbReference type="EMBL" id="JANEYF010003577">
    <property type="protein sequence ID" value="KAJ8935453.1"/>
    <property type="molecule type" value="Genomic_DNA"/>
</dbReference>
<dbReference type="GO" id="GO:0060271">
    <property type="term" value="P:cilium assembly"/>
    <property type="evidence" value="ECO:0007669"/>
    <property type="project" value="TreeGrafter"/>
</dbReference>
<name>A0AAV8X9H8_9CUCU</name>
<dbReference type="GO" id="GO:0061512">
    <property type="term" value="P:protein localization to cilium"/>
    <property type="evidence" value="ECO:0007669"/>
    <property type="project" value="TreeGrafter"/>
</dbReference>
<reference evidence="5" key="1">
    <citation type="journal article" date="2023" name="Insect Mol. Biol.">
        <title>Genome sequencing provides insights into the evolution of gene families encoding plant cell wall-degrading enzymes in longhorned beetles.</title>
        <authorList>
            <person name="Shin N.R."/>
            <person name="Okamura Y."/>
            <person name="Kirsch R."/>
            <person name="Pauchet Y."/>
        </authorList>
    </citation>
    <scope>NUCLEOTIDE SEQUENCE</scope>
    <source>
        <strain evidence="5">RBIC_L_NR</strain>
    </source>
</reference>
<dbReference type="InterPro" id="IPR011990">
    <property type="entry name" value="TPR-like_helical_dom_sf"/>
</dbReference>
<comment type="similarity">
    <text evidence="3">Belongs to the BBS4 family.</text>
</comment>
<dbReference type="InterPro" id="IPR013105">
    <property type="entry name" value="TPR_2"/>
</dbReference>